<sequence length="106" mass="11785">MQVNKGAHGSRSSVKCDALLVDTVSRSDTYPYVDIREDDVTMGHEATVSKVSENQLFYLMSRGLTEDEAMAMVVRGFVEPIAKELPMEYALELNRLIELQMEGAVG</sequence>
<dbReference type="InterPro" id="IPR055346">
    <property type="entry name" value="Fe-S_cluster_assembly_SufBD"/>
</dbReference>
<dbReference type="AlphaFoldDB" id="A0A654T7H5"/>
<dbReference type="PANTHER" id="PTHR30508:SF1">
    <property type="entry name" value="UPF0051 PROTEIN ABCI8, CHLOROPLASTIC-RELATED"/>
    <property type="match status" value="1"/>
</dbReference>
<feature type="domain" description="SUF system FeS cluster assembly SufBD core" evidence="2">
    <location>
        <begin position="2"/>
        <end position="77"/>
    </location>
</feature>
<name>A0A654T7H5_MYCTX</name>
<evidence type="ECO:0000313" key="4">
    <source>
        <dbReference type="Proteomes" id="UP000048289"/>
    </source>
</evidence>
<dbReference type="PANTHER" id="PTHR30508">
    <property type="entry name" value="FES CLUSTER ASSEMBLY PROTEIN SUF"/>
    <property type="match status" value="1"/>
</dbReference>
<evidence type="ECO:0000259" key="2">
    <source>
        <dbReference type="Pfam" id="PF01458"/>
    </source>
</evidence>
<dbReference type="GO" id="GO:0016226">
    <property type="term" value="P:iron-sulfur cluster assembly"/>
    <property type="evidence" value="ECO:0007669"/>
    <property type="project" value="InterPro"/>
</dbReference>
<protein>
    <submittedName>
        <fullName evidence="3">FeS assembly protein SufB</fullName>
    </submittedName>
</protein>
<dbReference type="Proteomes" id="UP000048289">
    <property type="component" value="Unassembled WGS sequence"/>
</dbReference>
<gene>
    <name evidence="3" type="ORF">ERS007681_01470</name>
</gene>
<organism evidence="3 4">
    <name type="scientific">Mycobacterium tuberculosis</name>
    <dbReference type="NCBI Taxonomy" id="1773"/>
    <lineage>
        <taxon>Bacteria</taxon>
        <taxon>Bacillati</taxon>
        <taxon>Actinomycetota</taxon>
        <taxon>Actinomycetes</taxon>
        <taxon>Mycobacteriales</taxon>
        <taxon>Mycobacteriaceae</taxon>
        <taxon>Mycobacterium</taxon>
        <taxon>Mycobacterium tuberculosis complex</taxon>
    </lineage>
</organism>
<dbReference type="EMBL" id="CFOE01000149">
    <property type="protein sequence ID" value="CFE39098.1"/>
    <property type="molecule type" value="Genomic_DNA"/>
</dbReference>
<accession>A0A654T7H5</accession>
<dbReference type="Pfam" id="PF01458">
    <property type="entry name" value="SUFBD_core"/>
    <property type="match status" value="1"/>
</dbReference>
<comment type="similarity">
    <text evidence="1">Belongs to the iron-sulfur cluster assembly SufBD family.</text>
</comment>
<dbReference type="SUPFAM" id="SSF101960">
    <property type="entry name" value="Stabilizer of iron transporter SufD"/>
    <property type="match status" value="1"/>
</dbReference>
<reference evidence="3 4" key="1">
    <citation type="submission" date="2015-03" db="EMBL/GenBank/DDBJ databases">
        <authorList>
            <consortium name="Pathogen Informatics"/>
        </authorList>
    </citation>
    <scope>NUCLEOTIDE SEQUENCE [LARGE SCALE GENOMIC DNA]</scope>
    <source>
        <strain evidence="3 4">G09901357</strain>
    </source>
</reference>
<dbReference type="InterPro" id="IPR037284">
    <property type="entry name" value="SUF_FeS_clus_asmbl_SufBD_sf"/>
</dbReference>
<proteinExistence type="inferred from homology"/>
<dbReference type="InterPro" id="IPR000825">
    <property type="entry name" value="SUF_FeS_clus_asmbl_SufBD_core"/>
</dbReference>
<evidence type="ECO:0000313" key="3">
    <source>
        <dbReference type="EMBL" id="CFE39098.1"/>
    </source>
</evidence>
<evidence type="ECO:0000256" key="1">
    <source>
        <dbReference type="ARBA" id="ARBA00043967"/>
    </source>
</evidence>